<dbReference type="InterPro" id="IPR015018">
    <property type="entry name" value="DUF1905"/>
</dbReference>
<dbReference type="EMBL" id="JAHQCW010000006">
    <property type="protein sequence ID" value="MBU9735960.1"/>
    <property type="molecule type" value="Genomic_DNA"/>
</dbReference>
<protein>
    <submittedName>
        <fullName evidence="1">YdeI/OmpD-associated family protein</fullName>
    </submittedName>
</protein>
<accession>A0A949NHC2</accession>
<dbReference type="Pfam" id="PF13376">
    <property type="entry name" value="OmdA"/>
    <property type="match status" value="1"/>
</dbReference>
<dbReference type="Proteomes" id="UP000712157">
    <property type="component" value="Unassembled WGS sequence"/>
</dbReference>
<organism evidence="1 2">
    <name type="scientific">Diplocloster agilis</name>
    <dbReference type="NCBI Taxonomy" id="2850323"/>
    <lineage>
        <taxon>Bacteria</taxon>
        <taxon>Bacillati</taxon>
        <taxon>Bacillota</taxon>
        <taxon>Clostridia</taxon>
        <taxon>Lachnospirales</taxon>
        <taxon>Lachnospiraceae</taxon>
        <taxon>Diplocloster</taxon>
    </lineage>
</organism>
<evidence type="ECO:0000313" key="1">
    <source>
        <dbReference type="EMBL" id="MBU9735960.1"/>
    </source>
</evidence>
<name>A0A949NHC2_9FIRM</name>
<proteinExistence type="predicted"/>
<evidence type="ECO:0000313" key="2">
    <source>
        <dbReference type="Proteomes" id="UP000712157"/>
    </source>
</evidence>
<dbReference type="Gene3D" id="2.40.30.100">
    <property type="entry name" value="AF2212/PG0164-like"/>
    <property type="match status" value="1"/>
</dbReference>
<reference evidence="1" key="1">
    <citation type="submission" date="2021-06" db="EMBL/GenBank/DDBJ databases">
        <title>Description of novel taxa of the family Lachnospiraceae.</title>
        <authorList>
            <person name="Chaplin A.V."/>
            <person name="Sokolova S.R."/>
            <person name="Pikina A.P."/>
            <person name="Korzhanova M."/>
            <person name="Belova V."/>
            <person name="Korostin D."/>
            <person name="Efimov B.A."/>
        </authorList>
    </citation>
    <scope>NUCLEOTIDE SEQUENCE</scope>
    <source>
        <strain evidence="1">ASD5720</strain>
    </source>
</reference>
<dbReference type="Pfam" id="PF08922">
    <property type="entry name" value="DUF1905"/>
    <property type="match status" value="1"/>
</dbReference>
<dbReference type="RefSeq" id="WP_238720950.1">
    <property type="nucleotide sequence ID" value="NZ_JAHQCW010000006.1"/>
</dbReference>
<dbReference type="AlphaFoldDB" id="A0A949NHC2"/>
<dbReference type="InterPro" id="IPR037079">
    <property type="entry name" value="AF2212/PG0164-like_sf"/>
</dbReference>
<sequence>MKLEFDAVIKQHEGINGGYIEPPFDVYEVFGAKRVKVKATFDGIKYRGSLVRMGGCYMIGITREIREKSGKDFGDMIHVTLEKDDEERILELPEAFQKALLKDAKAAAFFESLSYSSRRDYIRWIMDAKREDTKIRRISQAVERLKEGKKLK</sequence>
<gene>
    <name evidence="1" type="ORF">KTH89_05380</name>
</gene>
<dbReference type="SUPFAM" id="SSF141694">
    <property type="entry name" value="AF2212/PG0164-like"/>
    <property type="match status" value="1"/>
</dbReference>
<keyword evidence="2" id="KW-1185">Reference proteome</keyword>
<comment type="caution">
    <text evidence="1">The sequence shown here is derived from an EMBL/GenBank/DDBJ whole genome shotgun (WGS) entry which is preliminary data.</text>
</comment>